<proteinExistence type="predicted"/>
<organism evidence="1 2">
    <name type="scientific">Ficus carica</name>
    <name type="common">Common fig</name>
    <dbReference type="NCBI Taxonomy" id="3494"/>
    <lineage>
        <taxon>Eukaryota</taxon>
        <taxon>Viridiplantae</taxon>
        <taxon>Streptophyta</taxon>
        <taxon>Embryophyta</taxon>
        <taxon>Tracheophyta</taxon>
        <taxon>Spermatophyta</taxon>
        <taxon>Magnoliopsida</taxon>
        <taxon>eudicotyledons</taxon>
        <taxon>Gunneridae</taxon>
        <taxon>Pentapetalae</taxon>
        <taxon>rosids</taxon>
        <taxon>fabids</taxon>
        <taxon>Rosales</taxon>
        <taxon>Moraceae</taxon>
        <taxon>Ficeae</taxon>
        <taxon>Ficus</taxon>
    </lineage>
</organism>
<gene>
    <name evidence="1" type="ORF">TIFTF001_012883</name>
</gene>
<accession>A0AA88A2I4</accession>
<dbReference type="EMBL" id="BTGU01000017">
    <property type="protein sequence ID" value="GMN43680.1"/>
    <property type="molecule type" value="Genomic_DNA"/>
</dbReference>
<evidence type="ECO:0000313" key="1">
    <source>
        <dbReference type="EMBL" id="GMN43680.1"/>
    </source>
</evidence>
<sequence length="105" mass="11717">MREGMKTESKFGWVYSKLSSAQVHFIRMVQVGNPFLEEYAADCVPVGRLVDVNADYVLADGVDGTGPSTGTQQHDSSRGAMNQIRDMIADDMCERYQSSPWYKST</sequence>
<keyword evidence="2" id="KW-1185">Reference proteome</keyword>
<evidence type="ECO:0000313" key="2">
    <source>
        <dbReference type="Proteomes" id="UP001187192"/>
    </source>
</evidence>
<dbReference type="AlphaFoldDB" id="A0AA88A2I4"/>
<comment type="caution">
    <text evidence="1">The sequence shown here is derived from an EMBL/GenBank/DDBJ whole genome shotgun (WGS) entry which is preliminary data.</text>
</comment>
<name>A0AA88A2I4_FICCA</name>
<protein>
    <submittedName>
        <fullName evidence="1">Uncharacterized protein</fullName>
    </submittedName>
</protein>
<dbReference type="Proteomes" id="UP001187192">
    <property type="component" value="Unassembled WGS sequence"/>
</dbReference>
<reference evidence="1" key="1">
    <citation type="submission" date="2023-07" db="EMBL/GenBank/DDBJ databases">
        <title>draft genome sequence of fig (Ficus carica).</title>
        <authorList>
            <person name="Takahashi T."/>
            <person name="Nishimura K."/>
        </authorList>
    </citation>
    <scope>NUCLEOTIDE SEQUENCE</scope>
</reference>